<dbReference type="OrthoDB" id="9768177at2"/>
<keyword evidence="7 8" id="KW-0998">Cell outer membrane</keyword>
<proteinExistence type="inferred from homology"/>
<dbReference type="SUPFAM" id="SSF49464">
    <property type="entry name" value="Carboxypeptidase regulatory domain-like"/>
    <property type="match status" value="1"/>
</dbReference>
<dbReference type="InterPro" id="IPR037066">
    <property type="entry name" value="Plug_dom_sf"/>
</dbReference>
<keyword evidence="13" id="KW-0675">Receptor</keyword>
<dbReference type="Gene3D" id="2.60.40.1120">
    <property type="entry name" value="Carboxypeptidase-like, regulatory domain"/>
    <property type="match status" value="1"/>
</dbReference>
<comment type="subcellular location">
    <subcellularLocation>
        <location evidence="1 8">Cell outer membrane</location>
        <topology evidence="1 8">Multi-pass membrane protein</topology>
    </subcellularLocation>
</comment>
<evidence type="ECO:0000256" key="8">
    <source>
        <dbReference type="PROSITE-ProRule" id="PRU01360"/>
    </source>
</evidence>
<reference evidence="13 14" key="1">
    <citation type="submission" date="2018-08" db="EMBL/GenBank/DDBJ databases">
        <title>Pallidiluteibacterium maritimus gen. nov., sp. nov., isolated from coastal sediment.</title>
        <authorList>
            <person name="Zhou L.Y."/>
        </authorList>
    </citation>
    <scope>NUCLEOTIDE SEQUENCE [LARGE SCALE GENOMIC DNA]</scope>
    <source>
        <strain evidence="13 14">XSD2</strain>
    </source>
</reference>
<dbReference type="PROSITE" id="PS52016">
    <property type="entry name" value="TONB_DEPENDENT_REC_3"/>
    <property type="match status" value="1"/>
</dbReference>
<dbReference type="InterPro" id="IPR023996">
    <property type="entry name" value="TonB-dep_OMP_SusC/RagA"/>
</dbReference>
<evidence type="ECO:0000256" key="9">
    <source>
        <dbReference type="RuleBase" id="RU003357"/>
    </source>
</evidence>
<feature type="signal peptide" evidence="10">
    <location>
        <begin position="1"/>
        <end position="23"/>
    </location>
</feature>
<evidence type="ECO:0000259" key="11">
    <source>
        <dbReference type="Pfam" id="PF00593"/>
    </source>
</evidence>
<dbReference type="GO" id="GO:0009279">
    <property type="term" value="C:cell outer membrane"/>
    <property type="evidence" value="ECO:0007669"/>
    <property type="project" value="UniProtKB-SubCell"/>
</dbReference>
<dbReference type="SUPFAM" id="SSF56935">
    <property type="entry name" value="Porins"/>
    <property type="match status" value="1"/>
</dbReference>
<dbReference type="Pfam" id="PF00593">
    <property type="entry name" value="TonB_dep_Rec_b-barrel"/>
    <property type="match status" value="1"/>
</dbReference>
<feature type="domain" description="TonB-dependent receptor-like beta-barrel" evidence="11">
    <location>
        <begin position="377"/>
        <end position="939"/>
    </location>
</feature>
<accession>A0A399SQX0</accession>
<protein>
    <submittedName>
        <fullName evidence="13">TonB-dependent receptor</fullName>
    </submittedName>
</protein>
<dbReference type="Proteomes" id="UP000265926">
    <property type="component" value="Unassembled WGS sequence"/>
</dbReference>
<dbReference type="FunFam" id="2.60.40.1120:FF:000003">
    <property type="entry name" value="Outer membrane protein Omp121"/>
    <property type="match status" value="1"/>
</dbReference>
<feature type="domain" description="TonB-dependent receptor plug" evidence="12">
    <location>
        <begin position="116"/>
        <end position="220"/>
    </location>
</feature>
<dbReference type="RefSeq" id="WP_119439532.1">
    <property type="nucleotide sequence ID" value="NZ_QWGR01000014.1"/>
</dbReference>
<evidence type="ECO:0000256" key="1">
    <source>
        <dbReference type="ARBA" id="ARBA00004571"/>
    </source>
</evidence>
<keyword evidence="3 8" id="KW-1134">Transmembrane beta strand</keyword>
<keyword evidence="6 8" id="KW-0472">Membrane</keyword>
<keyword evidence="4 8" id="KW-0812">Transmembrane</keyword>
<dbReference type="NCBIfam" id="TIGR04057">
    <property type="entry name" value="SusC_RagA_signa"/>
    <property type="match status" value="1"/>
</dbReference>
<dbReference type="Gene3D" id="2.170.130.10">
    <property type="entry name" value="TonB-dependent receptor, plug domain"/>
    <property type="match status" value="1"/>
</dbReference>
<evidence type="ECO:0000256" key="7">
    <source>
        <dbReference type="ARBA" id="ARBA00023237"/>
    </source>
</evidence>
<keyword evidence="10" id="KW-0732">Signal</keyword>
<evidence type="ECO:0000313" key="14">
    <source>
        <dbReference type="Proteomes" id="UP000265926"/>
    </source>
</evidence>
<keyword evidence="14" id="KW-1185">Reference proteome</keyword>
<evidence type="ECO:0000256" key="10">
    <source>
        <dbReference type="SAM" id="SignalP"/>
    </source>
</evidence>
<organism evidence="13 14">
    <name type="scientific">Maribellus luteus</name>
    <dbReference type="NCBI Taxonomy" id="2305463"/>
    <lineage>
        <taxon>Bacteria</taxon>
        <taxon>Pseudomonadati</taxon>
        <taxon>Bacteroidota</taxon>
        <taxon>Bacteroidia</taxon>
        <taxon>Marinilabiliales</taxon>
        <taxon>Prolixibacteraceae</taxon>
        <taxon>Maribellus</taxon>
    </lineage>
</organism>
<dbReference type="InterPro" id="IPR036942">
    <property type="entry name" value="Beta-barrel_TonB_sf"/>
</dbReference>
<gene>
    <name evidence="13" type="ORF">D1614_18830</name>
</gene>
<evidence type="ECO:0000259" key="12">
    <source>
        <dbReference type="Pfam" id="PF07715"/>
    </source>
</evidence>
<name>A0A399SQX0_9BACT</name>
<evidence type="ECO:0000256" key="4">
    <source>
        <dbReference type="ARBA" id="ARBA00022692"/>
    </source>
</evidence>
<evidence type="ECO:0000256" key="2">
    <source>
        <dbReference type="ARBA" id="ARBA00022448"/>
    </source>
</evidence>
<dbReference type="InterPro" id="IPR000531">
    <property type="entry name" value="Beta-barrel_TonB"/>
</dbReference>
<keyword evidence="2 8" id="KW-0813">Transport</keyword>
<comment type="caution">
    <text evidence="13">The sequence shown here is derived from an EMBL/GenBank/DDBJ whole genome shotgun (WGS) entry which is preliminary data.</text>
</comment>
<dbReference type="Pfam" id="PF07715">
    <property type="entry name" value="Plug"/>
    <property type="match status" value="1"/>
</dbReference>
<dbReference type="NCBIfam" id="TIGR04056">
    <property type="entry name" value="OMP_RagA_SusC"/>
    <property type="match status" value="1"/>
</dbReference>
<dbReference type="InterPro" id="IPR012910">
    <property type="entry name" value="Plug_dom"/>
</dbReference>
<dbReference type="AlphaFoldDB" id="A0A399SQX0"/>
<dbReference type="Gene3D" id="2.40.170.20">
    <property type="entry name" value="TonB-dependent receptor, beta-barrel domain"/>
    <property type="match status" value="1"/>
</dbReference>
<evidence type="ECO:0000256" key="3">
    <source>
        <dbReference type="ARBA" id="ARBA00022452"/>
    </source>
</evidence>
<dbReference type="InterPro" id="IPR023997">
    <property type="entry name" value="TonB-dep_OMP_SusC/RagA_CS"/>
</dbReference>
<evidence type="ECO:0000313" key="13">
    <source>
        <dbReference type="EMBL" id="RIJ46466.1"/>
    </source>
</evidence>
<feature type="chain" id="PRO_5017311518" evidence="10">
    <location>
        <begin position="24"/>
        <end position="981"/>
    </location>
</feature>
<evidence type="ECO:0000256" key="6">
    <source>
        <dbReference type="ARBA" id="ARBA00023136"/>
    </source>
</evidence>
<dbReference type="InterPro" id="IPR039426">
    <property type="entry name" value="TonB-dep_rcpt-like"/>
</dbReference>
<evidence type="ECO:0000256" key="5">
    <source>
        <dbReference type="ARBA" id="ARBA00023077"/>
    </source>
</evidence>
<dbReference type="EMBL" id="QWGR01000014">
    <property type="protein sequence ID" value="RIJ46466.1"/>
    <property type="molecule type" value="Genomic_DNA"/>
</dbReference>
<sequence length="981" mass="108433">MKKSISKVLLLVMCCFLHANIWAQTKLVSGTVTDTNKEFVPGVSVLIKGTTKGTITDINGRYQIEIDEGSILSFTFIGFADQEIVVTNQSTIDVVMLEDVQNLDQVVVVGYGKQRKSDITSSITSVKAEEMTKGVNQNAAQMLQGKVPGLSVTRSGEPGGGVSSVVLRGASTLSGSASPLVVVDGVVGGTMPAPEDVASMDVLRDASATAIYGSRAANGVIMITTKRGDAEKTEITYSGYVAFDNPVDGYDMMSADQYRSFIEKNDLVLHPDNNWEGVSTDWAKEVQQVGVAHNHHISMSGGSKNSKYNASITYMDHEGIIKTTEYDNLKARVNIEQKAFNGRLKLGLNLINDITNRSSGNINRGDGQSVYAAMHYYQPTVPIYMEDGSYYENPDISQYYNPVAMLNQNVHDTWSKSIMGNVNAALNIAPGLDYNVSATLKNYQINRGSYFDRDAYMEDGKNGVASRSTYESDMKNIEMYLNYDKSFGNHNLKAMLGYSWQEDVTGNGFAASNYNFSNDELLYHNMDAGSPLAGYFPGLGGGNMNTIRMISVFGRINYNIASKYLFQATVRRDGSSAFGKNNQWGTFPSFSGAWRLSEENFIKNMNIFDDLKVRVGYGVSGNSAGFDPTISLLKYGAVGNYYKDGDFATAIGPSQNANPVLKWEKTSMLNAGFDFAFFNNRLSGTVEWYNKKTTDLIWNYPVSTTQYLVGTFTTNVGEISNKGYEISINATPIATDDWTWSTTLNLSHNKNEVVKLSNDQFQIDYIYTGRAGGRGQSGNYQQIVEEGKPIGQFYLFKWLGYNDDNVSVFETADGEETTTPTSEDRQYGGNAQPDMFYGWDNTITYKKLSLNIFFRGVTGNEILNASRAKLNYFAEATHYNQLASEYNAPIEDYNSHIYSTRYVEDGSYVRLENLSLSYNVGTVGDYIKNLRVSATCNNVFVLTDYKGIDPEISLGGLTPGMDVNNFYPKPRTFMLGVNVTF</sequence>
<dbReference type="InterPro" id="IPR008969">
    <property type="entry name" value="CarboxyPept-like_regulatory"/>
</dbReference>
<dbReference type="Pfam" id="PF13715">
    <property type="entry name" value="CarbopepD_reg_2"/>
    <property type="match status" value="1"/>
</dbReference>
<comment type="similarity">
    <text evidence="8 9">Belongs to the TonB-dependent receptor family.</text>
</comment>
<keyword evidence="5 9" id="KW-0798">TonB box</keyword>